<dbReference type="EMBL" id="PJQD01000021">
    <property type="protein sequence ID" value="POY74884.1"/>
    <property type="molecule type" value="Genomic_DNA"/>
</dbReference>
<evidence type="ECO:0000259" key="8">
    <source>
        <dbReference type="Pfam" id="PF10495"/>
    </source>
</evidence>
<evidence type="ECO:0000256" key="6">
    <source>
        <dbReference type="SAM" id="Coils"/>
    </source>
</evidence>
<dbReference type="Gene3D" id="1.10.287.1490">
    <property type="match status" value="1"/>
</dbReference>
<dbReference type="GO" id="GO:0005200">
    <property type="term" value="F:structural constituent of cytoskeleton"/>
    <property type="evidence" value="ECO:0007669"/>
    <property type="project" value="TreeGrafter"/>
</dbReference>
<feature type="region of interest" description="Disordered" evidence="7">
    <location>
        <begin position="576"/>
        <end position="634"/>
    </location>
</feature>
<feature type="region of interest" description="Disordered" evidence="7">
    <location>
        <begin position="118"/>
        <end position="288"/>
    </location>
</feature>
<reference evidence="9 10" key="1">
    <citation type="journal article" date="2018" name="Front. Microbiol.">
        <title>Prospects for Fungal Bioremediation of Acidic Radioactive Waste Sites: Characterization and Genome Sequence of Rhodotorula taiwanensis MD1149.</title>
        <authorList>
            <person name="Tkavc R."/>
            <person name="Matrosova V.Y."/>
            <person name="Grichenko O.E."/>
            <person name="Gostincar C."/>
            <person name="Volpe R.P."/>
            <person name="Klimenkova P."/>
            <person name="Gaidamakova E.K."/>
            <person name="Zhou C.E."/>
            <person name="Stewart B.J."/>
            <person name="Lyman M.G."/>
            <person name="Malfatti S.A."/>
            <person name="Rubinfeld B."/>
            <person name="Courtot M."/>
            <person name="Singh J."/>
            <person name="Dalgard C.L."/>
            <person name="Hamilton T."/>
            <person name="Frey K.G."/>
            <person name="Gunde-Cimerman N."/>
            <person name="Dugan L."/>
            <person name="Daly M.J."/>
        </authorList>
    </citation>
    <scope>NUCLEOTIDE SEQUENCE [LARGE SCALE GENOMIC DNA]</scope>
    <source>
        <strain evidence="9 10">MD1149</strain>
    </source>
</reference>
<feature type="region of interest" description="Disordered" evidence="7">
    <location>
        <begin position="832"/>
        <end position="853"/>
    </location>
</feature>
<feature type="compositionally biased region" description="Low complexity" evidence="7">
    <location>
        <begin position="29"/>
        <end position="42"/>
    </location>
</feature>
<comment type="caution">
    <text evidence="9">The sequence shown here is derived from an EMBL/GenBank/DDBJ whole genome shotgun (WGS) entry which is preliminary data.</text>
</comment>
<comment type="subcellular location">
    <subcellularLocation>
        <location evidence="1">Cytoplasm</location>
        <location evidence="1">Cytoskeleton</location>
        <location evidence="1">Microtubule organizing center</location>
    </subcellularLocation>
</comment>
<accession>A0A2S5BDN4</accession>
<keyword evidence="3" id="KW-0597">Phosphoprotein</keyword>
<evidence type="ECO:0000256" key="3">
    <source>
        <dbReference type="ARBA" id="ARBA00022553"/>
    </source>
</evidence>
<evidence type="ECO:0000256" key="4">
    <source>
        <dbReference type="ARBA" id="ARBA00023054"/>
    </source>
</evidence>
<dbReference type="PANTHER" id="PTHR47357">
    <property type="entry name" value="COP1-INTERACTIVE PROTEIN 1"/>
    <property type="match status" value="1"/>
</dbReference>
<dbReference type="PANTHER" id="PTHR47357:SF1">
    <property type="entry name" value="SPINDLE POLE BODY COMPONENT 110"/>
    <property type="match status" value="1"/>
</dbReference>
<keyword evidence="5" id="KW-0206">Cytoskeleton</keyword>
<feature type="compositionally biased region" description="Basic and acidic residues" evidence="7">
    <location>
        <begin position="576"/>
        <end position="621"/>
    </location>
</feature>
<feature type="region of interest" description="Disordered" evidence="7">
    <location>
        <begin position="373"/>
        <end position="409"/>
    </location>
</feature>
<organism evidence="9 10">
    <name type="scientific">Rhodotorula taiwanensis</name>
    <dbReference type="NCBI Taxonomy" id="741276"/>
    <lineage>
        <taxon>Eukaryota</taxon>
        <taxon>Fungi</taxon>
        <taxon>Dikarya</taxon>
        <taxon>Basidiomycota</taxon>
        <taxon>Pucciniomycotina</taxon>
        <taxon>Microbotryomycetes</taxon>
        <taxon>Sporidiobolales</taxon>
        <taxon>Sporidiobolaceae</taxon>
        <taxon>Rhodotorula</taxon>
    </lineage>
</organism>
<feature type="region of interest" description="Disordered" evidence="7">
    <location>
        <begin position="29"/>
        <end position="96"/>
    </location>
</feature>
<protein>
    <recommendedName>
        <fullName evidence="8">Pericentrin/AKAP-450 centrosomal targeting domain-containing protein</fullName>
    </recommendedName>
</protein>
<dbReference type="OrthoDB" id="2020852at2759"/>
<evidence type="ECO:0000256" key="1">
    <source>
        <dbReference type="ARBA" id="ARBA00004267"/>
    </source>
</evidence>
<dbReference type="Proteomes" id="UP000237144">
    <property type="component" value="Unassembled WGS sequence"/>
</dbReference>
<evidence type="ECO:0000313" key="9">
    <source>
        <dbReference type="EMBL" id="POY74884.1"/>
    </source>
</evidence>
<feature type="coiled-coil region" evidence="6">
    <location>
        <begin position="1014"/>
        <end position="1221"/>
    </location>
</feature>
<evidence type="ECO:0000256" key="7">
    <source>
        <dbReference type="SAM" id="MobiDB-lite"/>
    </source>
</evidence>
<feature type="domain" description="Pericentrin/AKAP-450 centrosomal targeting" evidence="8">
    <location>
        <begin position="1303"/>
        <end position="1374"/>
    </location>
</feature>
<feature type="compositionally biased region" description="Acidic residues" evidence="7">
    <location>
        <begin position="149"/>
        <end position="159"/>
    </location>
</feature>
<evidence type="ECO:0000313" key="10">
    <source>
        <dbReference type="Proteomes" id="UP000237144"/>
    </source>
</evidence>
<feature type="compositionally biased region" description="Polar residues" evidence="7">
    <location>
        <begin position="87"/>
        <end position="96"/>
    </location>
</feature>
<proteinExistence type="predicted"/>
<evidence type="ECO:0000256" key="5">
    <source>
        <dbReference type="ARBA" id="ARBA00023212"/>
    </source>
</evidence>
<feature type="compositionally biased region" description="Polar residues" evidence="7">
    <location>
        <begin position="43"/>
        <end position="54"/>
    </location>
</feature>
<feature type="compositionally biased region" description="Polar residues" evidence="7">
    <location>
        <begin position="380"/>
        <end position="404"/>
    </location>
</feature>
<feature type="compositionally biased region" description="Basic and acidic residues" evidence="7">
    <location>
        <begin position="261"/>
        <end position="272"/>
    </location>
</feature>
<evidence type="ECO:0000256" key="2">
    <source>
        <dbReference type="ARBA" id="ARBA00022490"/>
    </source>
</evidence>
<gene>
    <name evidence="9" type="ORF">BMF94_2157</name>
</gene>
<feature type="compositionally biased region" description="Basic and acidic residues" evidence="7">
    <location>
        <begin position="215"/>
        <end position="229"/>
    </location>
</feature>
<feature type="compositionally biased region" description="Polar residues" evidence="7">
    <location>
        <begin position="834"/>
        <end position="846"/>
    </location>
</feature>
<dbReference type="GO" id="GO:0005815">
    <property type="term" value="C:microtubule organizing center"/>
    <property type="evidence" value="ECO:0007669"/>
    <property type="project" value="UniProtKB-SubCell"/>
</dbReference>
<sequence length="1399" mass="154142">MFGDSASTLFHPETPSRVLRRISDLNQLSLPDLPDLPAELPSFSETTDADSTVAHSPVKGHDTPAPTRSDAERENRAPLSVEGLETPYTSTPATSSLLYTRSHATVVPLSAQSRVANDTTATLRGTARPTAAVAPSSEVSYDDHPESAVDSDLEEDEGDGTGCQDEMVVLSSGSGGEEDDEPDHEMKHAPVASLDLSALPQVQPVDETTAASEEETTRESRSQDYRSAQEEEDAPPTVKESSAADVLATENRLLPDSLSPLRDRDPSVELGRHASPQTSPHASLSRFEVDATPSRAFSKSPSPHYATPRLDSPLASIAHEAALSTPRVDQSAAQRRAAHVLTTLRSTAKPRLARGTPHPVRTAQKPALVRTLDDEEDRQSVSSIASEPSSNDLTTFHKGNTSLPSGGAAAAEIGPGGSRFDGAKLNSYLHALNTQLTDENQSLVETLQKTSREKELLQAEARRLEDTIREMSVTHGAGGLSLDASSRVDRADYDDLKAELEATATERNALRSELAKLDGAFPSAAGARDEADLAAEVEEKELELERVRKQMEDQEAEFADKMEELERELCKVMEEQEAKVDQARREAEEQRREDEEARQADREKLLRLETECERLRQRSGDDSSDAGDADLSTTRAKLSEAEALVEALRDDVTTRDDELIKMQEELDTAEERIAELEAQVQAGSVSNSPGSDVLRQQLAQKNEEIKQLEDALDDSAQQLVDNETLLAEKDAALASAKADFTAEQEKRITLESRLSQLSVPKAKSPLANEVYNGADEDQITALEDELEAARREAGDLRRKLAEAEERQRLADIRDLEVQKLEADKANLEDRVKSLRQQAASPFSPSKTPDKSWGLRPLPAVFTPRTPGQIFGNLSTWSYGDAANETISPLLAQIHELEQVVEHLQAQLGEANTAIDSKLEKLEVAGTNTVSLARQLADARARIAALEDELERLVGRGGSLERVQARLSKVACPDCSSSVDAARIVRLQVSRSGISFADENATSPPPPPESLKAKLGKVTAKRDELQSENAVLQEAAGRSRELAQEKAKLIREREELDRHQKLLRDEMTVLETDLRTERSRLRNLTNEHTIADKARAALEARLATAEAQLRDVKRELSSAASQSELDRLRVEKSQLLDERANLLRQLDELKAHAASAVSELSASRADDATLRKQIEGHVAEIRSLRDEVHTRDDEKRRLQDERNDILRGVANLQADLNRVRQEVITLGLEIAGVRKERDDLSRRNKGEDDELVRVRHDLSIARQRLSDLENGALVPAPAQTTDLQAKQKSEIKGLLVLSRQLKLRVEREAAFRYQAGLQKRYLEGVLREKQETIDTVFAHLHIEPNGASQRARRTLRGVALAIIAAHRMDRLASAWRERAAPKKRLREKAYPAARGRPFPA</sequence>
<dbReference type="GO" id="GO:0005737">
    <property type="term" value="C:cytoplasm"/>
    <property type="evidence" value="ECO:0007669"/>
    <property type="project" value="UniProtKB-ARBA"/>
</dbReference>
<dbReference type="InterPro" id="IPR019528">
    <property type="entry name" value="PACT_domain"/>
</dbReference>
<keyword evidence="4 6" id="KW-0175">Coiled coil</keyword>
<name>A0A2S5BDN4_9BASI</name>
<keyword evidence="2" id="KW-0963">Cytoplasm</keyword>
<keyword evidence="10" id="KW-1185">Reference proteome</keyword>
<feature type="coiled-coil region" evidence="6">
    <location>
        <begin position="893"/>
        <end position="955"/>
    </location>
</feature>
<dbReference type="Pfam" id="PF10495">
    <property type="entry name" value="PACT_coil_coil"/>
    <property type="match status" value="1"/>
</dbReference>
<dbReference type="STRING" id="741276.A0A2S5BDN4"/>